<keyword evidence="2" id="KW-0812">Transmembrane</keyword>
<evidence type="ECO:0000256" key="2">
    <source>
        <dbReference type="SAM" id="Phobius"/>
    </source>
</evidence>
<evidence type="ECO:0000313" key="4">
    <source>
        <dbReference type="Proteomes" id="UP001187734"/>
    </source>
</evidence>
<comment type="caution">
    <text evidence="3">The sequence shown here is derived from an EMBL/GenBank/DDBJ whole genome shotgun (WGS) entry which is preliminary data.</text>
</comment>
<feature type="transmembrane region" description="Helical" evidence="2">
    <location>
        <begin position="360"/>
        <end position="386"/>
    </location>
</feature>
<reference evidence="3" key="1">
    <citation type="submission" date="2018-03" db="EMBL/GenBank/DDBJ databases">
        <authorList>
            <person name="Guldener U."/>
        </authorList>
    </citation>
    <scope>NUCLEOTIDE SEQUENCE</scope>
</reference>
<dbReference type="Proteomes" id="UP001187734">
    <property type="component" value="Unassembled WGS sequence"/>
</dbReference>
<protein>
    <submittedName>
        <fullName evidence="3">Uncharacterized protein</fullName>
    </submittedName>
</protein>
<keyword evidence="4" id="KW-1185">Reference proteome</keyword>
<dbReference type="InterPro" id="IPR021858">
    <property type="entry name" value="Fun_TF"/>
</dbReference>
<evidence type="ECO:0000313" key="3">
    <source>
        <dbReference type="EMBL" id="SPJ72281.1"/>
    </source>
</evidence>
<keyword evidence="2" id="KW-0472">Membrane</keyword>
<dbReference type="PANTHER" id="PTHR37540">
    <property type="entry name" value="TRANSCRIPTION FACTOR (ACR-2), PUTATIVE-RELATED-RELATED"/>
    <property type="match status" value="1"/>
</dbReference>
<evidence type="ECO:0000256" key="1">
    <source>
        <dbReference type="ARBA" id="ARBA00023242"/>
    </source>
</evidence>
<dbReference type="PANTHER" id="PTHR37540:SF5">
    <property type="entry name" value="TRANSCRIPTION FACTOR DOMAIN-CONTAINING PROTEIN"/>
    <property type="match status" value="1"/>
</dbReference>
<keyword evidence="1" id="KW-0539">Nucleus</keyword>
<gene>
    <name evidence="3" type="ORF">FTOL_02009</name>
</gene>
<sequence length="488" mass="54802">MSLPPATDFMFVNIARPQDMNDKKTRKRINSHVMKPIGAARRCNRSGQKIQLILKSTEAASQVAEIAQRPALPDIETPNPVHPSPETFPSAFKLAPSLPPYERPTSYPMSNRTARILHFLCAADEAPVCKMMRELCFALAFIDDSAMHLVLARLEIDPERTGGKPSRDNTETLSHYNASIEILRSQLGEPGLIAHEIIIGVVVNLACYDIFTNNLQRWKTHMLGLQTMISYRGGIGTLSSQYLQVTATWTDLIGSMILDETPYFTPQQGNEPISSHMQYDYMEESTGVVPESCNDISPLLNLLLKLSNLATGKPELQLREDSALLEALQATVYTTLTLPRYESLGLHNNSSKPQPATYELVRLAILAYLSGPVMFLAGNMVLNVIASHYRGRISRLYDPERLNWAGLEHAELFVLVTGALIEEGSDRYWLLGHLRRIMLSQDLRWNDLVACLNSIAWFDVVWIRGLEKLRTDLATMDGNSVVYRDTFR</sequence>
<keyword evidence="2" id="KW-1133">Transmembrane helix</keyword>
<proteinExistence type="predicted"/>
<accession>A0AAE8M0Z7</accession>
<dbReference type="Pfam" id="PF11951">
    <property type="entry name" value="Fungal_trans_2"/>
    <property type="match status" value="1"/>
</dbReference>
<dbReference type="AlphaFoldDB" id="A0AAE8M0Z7"/>
<name>A0AAE8M0Z7_9HYPO</name>
<organism evidence="3 4">
    <name type="scientific">Fusarium torulosum</name>
    <dbReference type="NCBI Taxonomy" id="33205"/>
    <lineage>
        <taxon>Eukaryota</taxon>
        <taxon>Fungi</taxon>
        <taxon>Dikarya</taxon>
        <taxon>Ascomycota</taxon>
        <taxon>Pezizomycotina</taxon>
        <taxon>Sordariomycetes</taxon>
        <taxon>Hypocreomycetidae</taxon>
        <taxon>Hypocreales</taxon>
        <taxon>Nectriaceae</taxon>
        <taxon>Fusarium</taxon>
    </lineage>
</organism>
<dbReference type="EMBL" id="ONZP01000056">
    <property type="protein sequence ID" value="SPJ72281.1"/>
    <property type="molecule type" value="Genomic_DNA"/>
</dbReference>